<feature type="transmembrane region" description="Helical" evidence="7">
    <location>
        <begin position="91"/>
        <end position="114"/>
    </location>
</feature>
<dbReference type="EMBL" id="JACTNZ010000008">
    <property type="protein sequence ID" value="KAG5536560.1"/>
    <property type="molecule type" value="Genomic_DNA"/>
</dbReference>
<dbReference type="GO" id="GO:0009506">
    <property type="term" value="C:plasmodesma"/>
    <property type="evidence" value="ECO:0007669"/>
    <property type="project" value="TreeGrafter"/>
</dbReference>
<dbReference type="GO" id="GO:0005886">
    <property type="term" value="C:plasma membrane"/>
    <property type="evidence" value="ECO:0007669"/>
    <property type="project" value="TreeGrafter"/>
</dbReference>
<evidence type="ECO:0000256" key="6">
    <source>
        <dbReference type="SAM" id="MobiDB-lite"/>
    </source>
</evidence>
<keyword evidence="2" id="KW-0808">Transferase</keyword>
<keyword evidence="3" id="KW-0547">Nucleotide-binding</keyword>
<evidence type="ECO:0000313" key="10">
    <source>
        <dbReference type="Proteomes" id="UP000823749"/>
    </source>
</evidence>
<evidence type="ECO:0000256" key="3">
    <source>
        <dbReference type="ARBA" id="ARBA00022741"/>
    </source>
</evidence>
<dbReference type="GO" id="GO:0004714">
    <property type="term" value="F:transmembrane receptor protein tyrosine kinase activity"/>
    <property type="evidence" value="ECO:0007669"/>
    <property type="project" value="InterPro"/>
</dbReference>
<keyword evidence="1" id="KW-0723">Serine/threonine-protein kinase</keyword>
<dbReference type="PANTHER" id="PTHR27003">
    <property type="entry name" value="OS07G0166700 PROTEIN"/>
    <property type="match status" value="1"/>
</dbReference>
<dbReference type="InterPro" id="IPR001245">
    <property type="entry name" value="Ser-Thr/Tyr_kinase_cat_dom"/>
</dbReference>
<dbReference type="GO" id="GO:0004674">
    <property type="term" value="F:protein serine/threonine kinase activity"/>
    <property type="evidence" value="ECO:0007669"/>
    <property type="project" value="UniProtKB-KW"/>
</dbReference>
<dbReference type="PANTHER" id="PTHR27003:SF296">
    <property type="entry name" value="PROTEIN KINASE DOMAIN-CONTAINING PROTEIN"/>
    <property type="match status" value="1"/>
</dbReference>
<dbReference type="Gene3D" id="3.30.200.20">
    <property type="entry name" value="Phosphorylase Kinase, domain 1"/>
    <property type="match status" value="1"/>
</dbReference>
<evidence type="ECO:0000256" key="2">
    <source>
        <dbReference type="ARBA" id="ARBA00022679"/>
    </source>
</evidence>
<feature type="domain" description="Protein kinase" evidence="8">
    <location>
        <begin position="148"/>
        <end position="447"/>
    </location>
</feature>
<keyword evidence="5" id="KW-0067">ATP-binding</keyword>
<dbReference type="Gene3D" id="1.10.510.10">
    <property type="entry name" value="Transferase(Phosphotransferase) domain 1"/>
    <property type="match status" value="2"/>
</dbReference>
<dbReference type="AlphaFoldDB" id="A0AAV6J8D2"/>
<dbReference type="InterPro" id="IPR011009">
    <property type="entry name" value="Kinase-like_dom_sf"/>
</dbReference>
<reference evidence="9" key="1">
    <citation type="submission" date="2020-08" db="EMBL/GenBank/DDBJ databases">
        <title>Plant Genome Project.</title>
        <authorList>
            <person name="Zhang R.-G."/>
        </authorList>
    </citation>
    <scope>NUCLEOTIDE SEQUENCE</scope>
    <source>
        <strain evidence="9">WSP0</strain>
        <tissue evidence="9">Leaf</tissue>
    </source>
</reference>
<evidence type="ECO:0000256" key="4">
    <source>
        <dbReference type="ARBA" id="ARBA00022777"/>
    </source>
</evidence>
<evidence type="ECO:0000256" key="1">
    <source>
        <dbReference type="ARBA" id="ARBA00022527"/>
    </source>
</evidence>
<evidence type="ECO:0000313" key="9">
    <source>
        <dbReference type="EMBL" id="KAG5536560.1"/>
    </source>
</evidence>
<keyword evidence="10" id="KW-1185">Reference proteome</keyword>
<keyword evidence="7" id="KW-1133">Transmembrane helix</keyword>
<gene>
    <name evidence="9" type="ORF">RHGRI_024097</name>
</gene>
<dbReference type="SUPFAM" id="SSF56112">
    <property type="entry name" value="Protein kinase-like (PK-like)"/>
    <property type="match status" value="1"/>
</dbReference>
<dbReference type="PROSITE" id="PS50011">
    <property type="entry name" value="PROTEIN_KINASE_DOM"/>
    <property type="match status" value="1"/>
</dbReference>
<evidence type="ECO:0000256" key="5">
    <source>
        <dbReference type="ARBA" id="ARBA00022840"/>
    </source>
</evidence>
<proteinExistence type="predicted"/>
<sequence>MGVSNLDLSTLTSGLAIPYYKDFVVNASTISNSSIMVQVGPASDLSSTLPNAILNGLEVMKMSNSAGSLDGSFSSNGEYESPKSGQSKTRIAAIFALAMGATSILLLVIGVSWWQRRPKDKKRGSFSSWLLPLNSTQFSFSSMKSKSSYSSDKSSKTGFGKVYLGESQNGTKIAIKRGNASSSQGINEFQTEIQILSKVRHRHLVSLIGYCDEQSEMILVYEYMSNGPLRDHLYGKRCIQSPLTWTQRLEICIGAARGLHYLHTGPSRDNPRDVKTTNILLDENFVAKVSDFSLSKDAPSLEQTHVLCARPALDQSLPRDQASLAEWAMEQNKKGLIEKIIDPHLVGAIRSESSMKYAEVAEKCVADYGVDRPSMGEVLWNLESALQIPEASSNLDYTEDGNGEELIGLSSSSKKDTEGDLTLEISDDSGVVLGSPLLLKDFQGRYK</sequence>
<evidence type="ECO:0000256" key="7">
    <source>
        <dbReference type="SAM" id="Phobius"/>
    </source>
</evidence>
<dbReference type="FunFam" id="3.30.200.20:FF:000039">
    <property type="entry name" value="receptor-like protein kinase FERONIA"/>
    <property type="match status" value="1"/>
</dbReference>
<dbReference type="InterPro" id="IPR000719">
    <property type="entry name" value="Prot_kinase_dom"/>
</dbReference>
<organism evidence="9 10">
    <name type="scientific">Rhododendron griersonianum</name>
    <dbReference type="NCBI Taxonomy" id="479676"/>
    <lineage>
        <taxon>Eukaryota</taxon>
        <taxon>Viridiplantae</taxon>
        <taxon>Streptophyta</taxon>
        <taxon>Embryophyta</taxon>
        <taxon>Tracheophyta</taxon>
        <taxon>Spermatophyta</taxon>
        <taxon>Magnoliopsida</taxon>
        <taxon>eudicotyledons</taxon>
        <taxon>Gunneridae</taxon>
        <taxon>Pentapetalae</taxon>
        <taxon>asterids</taxon>
        <taxon>Ericales</taxon>
        <taxon>Ericaceae</taxon>
        <taxon>Ericoideae</taxon>
        <taxon>Rhodoreae</taxon>
        <taxon>Rhododendron</taxon>
    </lineage>
</organism>
<keyword evidence="4" id="KW-0418">Kinase</keyword>
<comment type="caution">
    <text evidence="9">The sequence shown here is derived from an EMBL/GenBank/DDBJ whole genome shotgun (WGS) entry which is preliminary data.</text>
</comment>
<dbReference type="Pfam" id="PF07714">
    <property type="entry name" value="PK_Tyr_Ser-Thr"/>
    <property type="match status" value="1"/>
</dbReference>
<evidence type="ECO:0000259" key="8">
    <source>
        <dbReference type="PROSITE" id="PS50011"/>
    </source>
</evidence>
<feature type="region of interest" description="Disordered" evidence="6">
    <location>
        <begin position="394"/>
        <end position="418"/>
    </location>
</feature>
<dbReference type="InterPro" id="IPR045272">
    <property type="entry name" value="ANXUR1/2-like"/>
</dbReference>
<dbReference type="GO" id="GO:0005524">
    <property type="term" value="F:ATP binding"/>
    <property type="evidence" value="ECO:0007669"/>
    <property type="project" value="UniProtKB-KW"/>
</dbReference>
<dbReference type="Proteomes" id="UP000823749">
    <property type="component" value="Chromosome 8"/>
</dbReference>
<protein>
    <recommendedName>
        <fullName evidence="8">Protein kinase domain-containing protein</fullName>
    </recommendedName>
</protein>
<dbReference type="SMART" id="SM00220">
    <property type="entry name" value="S_TKc"/>
    <property type="match status" value="1"/>
</dbReference>
<accession>A0AAV6J8D2</accession>
<name>A0AAV6J8D2_9ERIC</name>
<keyword evidence="7" id="KW-0812">Transmembrane</keyword>
<keyword evidence="7" id="KW-0472">Membrane</keyword>